<protein>
    <submittedName>
        <fullName evidence="2">Uncharacterized protein</fullName>
    </submittedName>
</protein>
<accession>A0AAV9U5Z6</accession>
<proteinExistence type="predicted"/>
<comment type="caution">
    <text evidence="2">The sequence shown here is derived from an EMBL/GenBank/DDBJ whole genome shotgun (WGS) entry which is preliminary data.</text>
</comment>
<keyword evidence="3" id="KW-1185">Reference proteome</keyword>
<feature type="compositionally biased region" description="Pro residues" evidence="1">
    <location>
        <begin position="1"/>
        <end position="10"/>
    </location>
</feature>
<name>A0AAV9U5Z6_9PEZI</name>
<feature type="region of interest" description="Disordered" evidence="1">
    <location>
        <begin position="1"/>
        <end position="62"/>
    </location>
</feature>
<organism evidence="2 3">
    <name type="scientific">Orbilia brochopaga</name>
    <dbReference type="NCBI Taxonomy" id="3140254"/>
    <lineage>
        <taxon>Eukaryota</taxon>
        <taxon>Fungi</taxon>
        <taxon>Dikarya</taxon>
        <taxon>Ascomycota</taxon>
        <taxon>Pezizomycotina</taxon>
        <taxon>Orbiliomycetes</taxon>
        <taxon>Orbiliales</taxon>
        <taxon>Orbiliaceae</taxon>
        <taxon>Orbilia</taxon>
    </lineage>
</organism>
<evidence type="ECO:0000313" key="2">
    <source>
        <dbReference type="EMBL" id="KAK6333955.1"/>
    </source>
</evidence>
<dbReference type="Proteomes" id="UP001375240">
    <property type="component" value="Unassembled WGS sequence"/>
</dbReference>
<reference evidence="2 3" key="1">
    <citation type="submission" date="2019-10" db="EMBL/GenBank/DDBJ databases">
        <authorList>
            <person name="Palmer J.M."/>
        </authorList>
    </citation>
    <scope>NUCLEOTIDE SEQUENCE [LARGE SCALE GENOMIC DNA]</scope>
    <source>
        <strain evidence="2 3">TWF696</strain>
    </source>
</reference>
<gene>
    <name evidence="2" type="ORF">TWF696_002465</name>
</gene>
<dbReference type="EMBL" id="JAVHNQ010000013">
    <property type="protein sequence ID" value="KAK6333955.1"/>
    <property type="molecule type" value="Genomic_DNA"/>
</dbReference>
<feature type="compositionally biased region" description="Polar residues" evidence="1">
    <location>
        <begin position="48"/>
        <end position="62"/>
    </location>
</feature>
<evidence type="ECO:0000256" key="1">
    <source>
        <dbReference type="SAM" id="MobiDB-lite"/>
    </source>
</evidence>
<dbReference type="AlphaFoldDB" id="A0AAV9U5Z6"/>
<evidence type="ECO:0000313" key="3">
    <source>
        <dbReference type="Proteomes" id="UP001375240"/>
    </source>
</evidence>
<sequence length="62" mass="6587">MPPALPPAPSPAQNQSPKPKKKRTSSVSLQGWLATPRKDDPWNHLCAESNTGASASANKPKL</sequence>